<sequence>MYDAKTIIFRVFTVLVYIAFGSAIFHLLEKDEAAREVAKFGKYYNKTMTSILRRFILNETDMKIIMTEIRGTFLQEVFPKEWDITGGLNITIQAITTIGYGNTAPRTVAGRMFLIIYATIGIPLMAMMLMTFGEKLKHMIRSSIISFERKILKRSRPQDIQRKSVIAVFVITAVLLCFISAIGTIIENWDFSVTLYVWFVTMTTIGFGDYVPQCRGTSNPILVALEYTYVLIALLLSLTSMACIIHALSDWLNSTKLPSKDDVKQSLSYIANSLSTHKEEQPSINMALPRPFMTPLPPQALPHSYVGTT</sequence>
<comment type="subcellular location">
    <subcellularLocation>
        <location evidence="1">Membrane</location>
        <topology evidence="1">Multi-pass membrane protein</topology>
    </subcellularLocation>
</comment>
<keyword evidence="5 8" id="KW-0406">Ion transport</keyword>
<keyword evidence="4" id="KW-1133">Transmembrane helix</keyword>
<dbReference type="Gene3D" id="1.10.287.70">
    <property type="match status" value="1"/>
</dbReference>
<evidence type="ECO:0000256" key="5">
    <source>
        <dbReference type="ARBA" id="ARBA00023065"/>
    </source>
</evidence>
<proteinExistence type="inferred from homology"/>
<dbReference type="InterPro" id="IPR013099">
    <property type="entry name" value="K_chnl_dom"/>
</dbReference>
<evidence type="ECO:0000313" key="10">
    <source>
        <dbReference type="EMBL" id="CAB4013489.1"/>
    </source>
</evidence>
<dbReference type="Proteomes" id="UP001152795">
    <property type="component" value="Unassembled WGS sequence"/>
</dbReference>
<keyword evidence="6" id="KW-0472">Membrane</keyword>
<dbReference type="AlphaFoldDB" id="A0A6S7I922"/>
<dbReference type="Pfam" id="PF07885">
    <property type="entry name" value="Ion_trans_2"/>
    <property type="match status" value="2"/>
</dbReference>
<dbReference type="SUPFAM" id="SSF81324">
    <property type="entry name" value="Voltage-gated potassium channels"/>
    <property type="match status" value="2"/>
</dbReference>
<evidence type="ECO:0000256" key="6">
    <source>
        <dbReference type="ARBA" id="ARBA00023136"/>
    </source>
</evidence>
<comment type="caution">
    <text evidence="10">The sequence shown here is derived from an EMBL/GenBank/DDBJ whole genome shotgun (WGS) entry which is preliminary data.</text>
</comment>
<name>A0A6S7I922_PARCT</name>
<keyword evidence="7 8" id="KW-0407">Ion channel</keyword>
<evidence type="ECO:0000259" key="9">
    <source>
        <dbReference type="Pfam" id="PF07885"/>
    </source>
</evidence>
<evidence type="ECO:0000256" key="7">
    <source>
        <dbReference type="ARBA" id="ARBA00023303"/>
    </source>
</evidence>
<dbReference type="GO" id="GO:0030322">
    <property type="term" value="P:stabilization of membrane potential"/>
    <property type="evidence" value="ECO:0007669"/>
    <property type="project" value="TreeGrafter"/>
</dbReference>
<comment type="similarity">
    <text evidence="8">Belongs to the two pore domain potassium channel (TC 1.A.1.8) family.</text>
</comment>
<dbReference type="PANTHER" id="PTHR11003:SF345">
    <property type="entry name" value="TWIK FAMILY OF POTASSIUM CHANNELS PROTEIN 18"/>
    <property type="match status" value="1"/>
</dbReference>
<keyword evidence="2 8" id="KW-0813">Transport</keyword>
<keyword evidence="3 8" id="KW-0812">Transmembrane</keyword>
<evidence type="ECO:0000256" key="3">
    <source>
        <dbReference type="ARBA" id="ARBA00022692"/>
    </source>
</evidence>
<dbReference type="PANTHER" id="PTHR11003">
    <property type="entry name" value="POTASSIUM CHANNEL, SUBFAMILY K"/>
    <property type="match status" value="1"/>
</dbReference>
<dbReference type="GO" id="GO:0022841">
    <property type="term" value="F:potassium ion leak channel activity"/>
    <property type="evidence" value="ECO:0007669"/>
    <property type="project" value="TreeGrafter"/>
</dbReference>
<evidence type="ECO:0000256" key="1">
    <source>
        <dbReference type="ARBA" id="ARBA00004141"/>
    </source>
</evidence>
<protein>
    <submittedName>
        <fullName evidence="10">Potassium channel subfamily K member 15-like</fullName>
    </submittedName>
</protein>
<dbReference type="GO" id="GO:0015271">
    <property type="term" value="F:outward rectifier potassium channel activity"/>
    <property type="evidence" value="ECO:0007669"/>
    <property type="project" value="TreeGrafter"/>
</dbReference>
<accession>A0A6S7I922</accession>
<dbReference type="PRINTS" id="PR01333">
    <property type="entry name" value="2POREKCHANEL"/>
</dbReference>
<keyword evidence="11" id="KW-1185">Reference proteome</keyword>
<dbReference type="OrthoDB" id="297496at2759"/>
<feature type="domain" description="Potassium channel" evidence="9">
    <location>
        <begin position="172"/>
        <end position="217"/>
    </location>
</feature>
<evidence type="ECO:0000313" key="11">
    <source>
        <dbReference type="Proteomes" id="UP001152795"/>
    </source>
</evidence>
<evidence type="ECO:0000256" key="2">
    <source>
        <dbReference type="ARBA" id="ARBA00022448"/>
    </source>
</evidence>
<dbReference type="InterPro" id="IPR003280">
    <property type="entry name" value="2pore_dom_K_chnl"/>
</dbReference>
<gene>
    <name evidence="10" type="ORF">PACLA_8A046699</name>
</gene>
<feature type="domain" description="Potassium channel" evidence="9">
    <location>
        <begin position="65"/>
        <end position="136"/>
    </location>
</feature>
<dbReference type="GO" id="GO:0005886">
    <property type="term" value="C:plasma membrane"/>
    <property type="evidence" value="ECO:0007669"/>
    <property type="project" value="TreeGrafter"/>
</dbReference>
<dbReference type="EMBL" id="CACRXK020007906">
    <property type="protein sequence ID" value="CAB4013489.1"/>
    <property type="molecule type" value="Genomic_DNA"/>
</dbReference>
<evidence type="ECO:0000256" key="8">
    <source>
        <dbReference type="RuleBase" id="RU003857"/>
    </source>
</evidence>
<organism evidence="10 11">
    <name type="scientific">Paramuricea clavata</name>
    <name type="common">Red gorgonian</name>
    <name type="synonym">Violescent sea-whip</name>
    <dbReference type="NCBI Taxonomy" id="317549"/>
    <lineage>
        <taxon>Eukaryota</taxon>
        <taxon>Metazoa</taxon>
        <taxon>Cnidaria</taxon>
        <taxon>Anthozoa</taxon>
        <taxon>Octocorallia</taxon>
        <taxon>Malacalcyonacea</taxon>
        <taxon>Plexauridae</taxon>
        <taxon>Paramuricea</taxon>
    </lineage>
</organism>
<evidence type="ECO:0000256" key="4">
    <source>
        <dbReference type="ARBA" id="ARBA00022989"/>
    </source>
</evidence>
<reference evidence="10" key="1">
    <citation type="submission" date="2020-04" db="EMBL/GenBank/DDBJ databases">
        <authorList>
            <person name="Alioto T."/>
            <person name="Alioto T."/>
            <person name="Gomez Garrido J."/>
        </authorList>
    </citation>
    <scope>NUCLEOTIDE SEQUENCE</scope>
    <source>
        <strain evidence="10">A484AB</strain>
    </source>
</reference>